<evidence type="ECO:0008006" key="3">
    <source>
        <dbReference type="Google" id="ProtNLM"/>
    </source>
</evidence>
<evidence type="ECO:0000313" key="1">
    <source>
        <dbReference type="EMBL" id="KAG5190955.1"/>
    </source>
</evidence>
<evidence type="ECO:0000313" key="2">
    <source>
        <dbReference type="Proteomes" id="UP000664859"/>
    </source>
</evidence>
<organism evidence="1 2">
    <name type="scientific">Tribonema minus</name>
    <dbReference type="NCBI Taxonomy" id="303371"/>
    <lineage>
        <taxon>Eukaryota</taxon>
        <taxon>Sar</taxon>
        <taxon>Stramenopiles</taxon>
        <taxon>Ochrophyta</taxon>
        <taxon>PX clade</taxon>
        <taxon>Xanthophyceae</taxon>
        <taxon>Tribonematales</taxon>
        <taxon>Tribonemataceae</taxon>
        <taxon>Tribonema</taxon>
    </lineage>
</organism>
<gene>
    <name evidence="1" type="ORF">JKP88DRAFT_261848</name>
</gene>
<reference evidence="1" key="1">
    <citation type="submission" date="2021-02" db="EMBL/GenBank/DDBJ databases">
        <title>First Annotated Genome of the Yellow-green Alga Tribonema minus.</title>
        <authorList>
            <person name="Mahan K.M."/>
        </authorList>
    </citation>
    <scope>NUCLEOTIDE SEQUENCE</scope>
    <source>
        <strain evidence="1">UTEX B ZZ1240</strain>
    </source>
</reference>
<dbReference type="Gene3D" id="1.25.40.20">
    <property type="entry name" value="Ankyrin repeat-containing domain"/>
    <property type="match status" value="1"/>
</dbReference>
<dbReference type="AlphaFoldDB" id="A0A835ZGN6"/>
<dbReference type="Proteomes" id="UP000664859">
    <property type="component" value="Unassembled WGS sequence"/>
</dbReference>
<comment type="caution">
    <text evidence="1">The sequence shown here is derived from an EMBL/GenBank/DDBJ whole genome shotgun (WGS) entry which is preliminary data.</text>
</comment>
<dbReference type="InterPro" id="IPR036770">
    <property type="entry name" value="Ankyrin_rpt-contain_sf"/>
</dbReference>
<sequence length="313" mass="34307">MERERERAETARTAKQPRSEVAAENIPVITVSDLNEVCLQHVFSLVGPGHYIFLSCCKRWQHAYWLYVELNMMTAVEHVVDNFSLFQWAVDAGGGGCPKSADLCASAARSGQLPLLQWLRDGDCEWDNRVCTEAARRGDIAMLRRQGDVLPLLVYAAAAGRVGPIKWARTIGVLGRRAGLIAQMAAENDRLEVLAYMLAAGILEDPAESQAPMLCAQGFSASFLTSPACAAAAHGRVQTLRWLQAHGAFRGSGVCVAAARDGHIHVLEWALANGCEWEERICHIAAEARNMALLAWAEARGCTCRVHRKARYP</sequence>
<dbReference type="PANTHER" id="PTHR46586:SF3">
    <property type="entry name" value="ANKYRIN REPEAT-CONTAINING PROTEIN"/>
    <property type="match status" value="1"/>
</dbReference>
<dbReference type="EMBL" id="JAFCMP010000024">
    <property type="protein sequence ID" value="KAG5190955.1"/>
    <property type="molecule type" value="Genomic_DNA"/>
</dbReference>
<protein>
    <recommendedName>
        <fullName evidence="3">Ankyrin repeat protein</fullName>
    </recommendedName>
</protein>
<dbReference type="InterPro" id="IPR052050">
    <property type="entry name" value="SecEffector_AnkRepeat"/>
</dbReference>
<proteinExistence type="predicted"/>
<dbReference type="PANTHER" id="PTHR46586">
    <property type="entry name" value="ANKYRIN REPEAT-CONTAINING PROTEIN"/>
    <property type="match status" value="1"/>
</dbReference>
<name>A0A835ZGN6_9STRA</name>
<accession>A0A835ZGN6</accession>
<keyword evidence="2" id="KW-1185">Reference proteome</keyword>